<dbReference type="EMBL" id="CP093344">
    <property type="protein sequence ID" value="WOG89912.1"/>
    <property type="molecule type" value="Genomic_DNA"/>
</dbReference>
<feature type="compositionally biased region" description="Low complexity" evidence="1">
    <location>
        <begin position="10"/>
        <end position="21"/>
    </location>
</feature>
<dbReference type="AlphaFoldDB" id="A0A166F2M0"/>
<name>A0A166F2M0_DAUCS</name>
<protein>
    <submittedName>
        <fullName evidence="2">Uncharacterized protein</fullName>
    </submittedName>
</protein>
<dbReference type="Gramene" id="KZN07267">
    <property type="protein sequence ID" value="KZN07267"/>
    <property type="gene ID" value="DCAR_008104"/>
</dbReference>
<accession>A0A166F2M0</accession>
<proteinExistence type="predicted"/>
<reference evidence="2" key="2">
    <citation type="submission" date="2022-03" db="EMBL/GenBank/DDBJ databases">
        <title>Draft title - Genomic analysis of global carrot germplasm unveils the trajectory of domestication and the origin of high carotenoid orange carrot.</title>
        <authorList>
            <person name="Iorizzo M."/>
            <person name="Ellison S."/>
            <person name="Senalik D."/>
            <person name="Macko-Podgorni A."/>
            <person name="Grzebelus D."/>
            <person name="Bostan H."/>
            <person name="Rolling W."/>
            <person name="Curaba J."/>
            <person name="Simon P."/>
        </authorList>
    </citation>
    <scope>NUCLEOTIDE SEQUENCE</scope>
    <source>
        <tissue evidence="2">Leaf</tissue>
    </source>
</reference>
<sequence>MGLHTSNRVISPSSSSSSSSHPPIPFIYPVLLPVISQGYSSLSLDFTVYI</sequence>
<evidence type="ECO:0000256" key="1">
    <source>
        <dbReference type="SAM" id="MobiDB-lite"/>
    </source>
</evidence>
<evidence type="ECO:0000313" key="3">
    <source>
        <dbReference type="Proteomes" id="UP000077755"/>
    </source>
</evidence>
<dbReference type="Proteomes" id="UP000077755">
    <property type="component" value="Chromosome 2"/>
</dbReference>
<reference evidence="2" key="1">
    <citation type="journal article" date="2016" name="Nat. Genet.">
        <title>A high-quality carrot genome assembly provides new insights into carotenoid accumulation and asterid genome evolution.</title>
        <authorList>
            <person name="Iorizzo M."/>
            <person name="Ellison S."/>
            <person name="Senalik D."/>
            <person name="Zeng P."/>
            <person name="Satapoomin P."/>
            <person name="Huang J."/>
            <person name="Bowman M."/>
            <person name="Iovene M."/>
            <person name="Sanseverino W."/>
            <person name="Cavagnaro P."/>
            <person name="Yildiz M."/>
            <person name="Macko-Podgorni A."/>
            <person name="Moranska E."/>
            <person name="Grzebelus E."/>
            <person name="Grzebelus D."/>
            <person name="Ashrafi H."/>
            <person name="Zheng Z."/>
            <person name="Cheng S."/>
            <person name="Spooner D."/>
            <person name="Van Deynze A."/>
            <person name="Simon P."/>
        </authorList>
    </citation>
    <scope>NUCLEOTIDE SEQUENCE</scope>
    <source>
        <tissue evidence="2">Leaf</tissue>
    </source>
</reference>
<evidence type="ECO:0000313" key="2">
    <source>
        <dbReference type="EMBL" id="WOG89912.1"/>
    </source>
</evidence>
<keyword evidence="3" id="KW-1185">Reference proteome</keyword>
<gene>
    <name evidence="2" type="ORF">DCAR_0209152</name>
</gene>
<feature type="region of interest" description="Disordered" evidence="1">
    <location>
        <begin position="1"/>
        <end position="23"/>
    </location>
</feature>
<organism evidence="2 3">
    <name type="scientific">Daucus carota subsp. sativus</name>
    <name type="common">Carrot</name>
    <dbReference type="NCBI Taxonomy" id="79200"/>
    <lineage>
        <taxon>Eukaryota</taxon>
        <taxon>Viridiplantae</taxon>
        <taxon>Streptophyta</taxon>
        <taxon>Embryophyta</taxon>
        <taxon>Tracheophyta</taxon>
        <taxon>Spermatophyta</taxon>
        <taxon>Magnoliopsida</taxon>
        <taxon>eudicotyledons</taxon>
        <taxon>Gunneridae</taxon>
        <taxon>Pentapetalae</taxon>
        <taxon>asterids</taxon>
        <taxon>campanulids</taxon>
        <taxon>Apiales</taxon>
        <taxon>Apiaceae</taxon>
        <taxon>Apioideae</taxon>
        <taxon>Scandiceae</taxon>
        <taxon>Daucinae</taxon>
        <taxon>Daucus</taxon>
        <taxon>Daucus sect. Daucus</taxon>
    </lineage>
</organism>